<dbReference type="Gene3D" id="3.20.20.140">
    <property type="entry name" value="Metal-dependent hydrolases"/>
    <property type="match status" value="1"/>
</dbReference>
<dbReference type="RefSeq" id="WP_157424972.1">
    <property type="nucleotide sequence ID" value="NZ_BAAANI010000004.1"/>
</dbReference>
<dbReference type="Proteomes" id="UP001589667">
    <property type="component" value="Unassembled WGS sequence"/>
</dbReference>
<dbReference type="SUPFAM" id="SSF51338">
    <property type="entry name" value="Composite domain of metallo-dependent hydrolases"/>
    <property type="match status" value="1"/>
</dbReference>
<sequence>MTTTTNHISVIRAGAVADVITGEVLADHAIVLDGERIAAVEPWSASRHGSGNEVLDLRDHLVAPGLIDLHTHLVGELERGSYSPYLTGSPARDALLGVRNARATLRAGFTTVRDVGSFRAFVDCDLRDAIDSGICEGPRMVCAGAYVTCSSGGGEITDLAVDIELPRSFRFGVADSVDEVRSAVRRIAHRGADVIKVIATGAVYAAGTVPGAPEYTEAELRACVDEAALYGLYVAAHAHGEEGALRAIRAGARTIEHGTMLGEAAMSAMLEHGTYYVPTTYLLQWDDAHGDLDGYPAGVREKTALVGESARASVRLAIEAGVRIAYGTDAIVFPHGLNAGQLPEFVEFGMTPMQALQSATSVAADCLGRSMDVGALAPGRYADLVAVPGAHLDDVHRFTEVAAVVKGGALVV</sequence>
<dbReference type="InterPro" id="IPR011059">
    <property type="entry name" value="Metal-dep_hydrolase_composite"/>
</dbReference>
<evidence type="ECO:0000259" key="1">
    <source>
        <dbReference type="Pfam" id="PF01979"/>
    </source>
</evidence>
<dbReference type="PANTHER" id="PTHR43135">
    <property type="entry name" value="ALPHA-D-RIBOSE 1-METHYLPHOSPHONATE 5-TRIPHOSPHATE DIPHOSPHATASE"/>
    <property type="match status" value="1"/>
</dbReference>
<proteinExistence type="predicted"/>
<dbReference type="CDD" id="cd01299">
    <property type="entry name" value="Met_dep_hydrolase_A"/>
    <property type="match status" value="1"/>
</dbReference>
<dbReference type="Gene3D" id="2.30.40.10">
    <property type="entry name" value="Urease, subunit C, domain 1"/>
    <property type="match status" value="1"/>
</dbReference>
<dbReference type="InterPro" id="IPR057744">
    <property type="entry name" value="OTAase-like"/>
</dbReference>
<feature type="domain" description="Amidohydrolase-related" evidence="1">
    <location>
        <begin position="62"/>
        <end position="410"/>
    </location>
</feature>
<comment type="caution">
    <text evidence="2">The sequence shown here is derived from an EMBL/GenBank/DDBJ whole genome shotgun (WGS) entry which is preliminary data.</text>
</comment>
<dbReference type="InterPro" id="IPR006680">
    <property type="entry name" value="Amidohydro-rel"/>
</dbReference>
<accession>A0ABV5SS66</accession>
<reference evidence="2 3" key="1">
    <citation type="submission" date="2024-09" db="EMBL/GenBank/DDBJ databases">
        <authorList>
            <person name="Sun Q."/>
            <person name="Mori K."/>
        </authorList>
    </citation>
    <scope>NUCLEOTIDE SEQUENCE [LARGE SCALE GENOMIC DNA]</scope>
    <source>
        <strain evidence="2 3">JCM 14321</strain>
    </source>
</reference>
<gene>
    <name evidence="2" type="ORF">ACFFQV_12875</name>
</gene>
<dbReference type="InterPro" id="IPR051781">
    <property type="entry name" value="Metallo-dep_Hydrolase"/>
</dbReference>
<dbReference type="SUPFAM" id="SSF51556">
    <property type="entry name" value="Metallo-dependent hydrolases"/>
    <property type="match status" value="1"/>
</dbReference>
<keyword evidence="3" id="KW-1185">Reference proteome</keyword>
<dbReference type="Pfam" id="PF01979">
    <property type="entry name" value="Amidohydro_1"/>
    <property type="match status" value="1"/>
</dbReference>
<dbReference type="PANTHER" id="PTHR43135:SF3">
    <property type="entry name" value="ALPHA-D-RIBOSE 1-METHYLPHOSPHONATE 5-TRIPHOSPHATE DIPHOSPHATASE"/>
    <property type="match status" value="1"/>
</dbReference>
<dbReference type="InterPro" id="IPR032466">
    <property type="entry name" value="Metal_Hydrolase"/>
</dbReference>
<evidence type="ECO:0000313" key="3">
    <source>
        <dbReference type="Proteomes" id="UP001589667"/>
    </source>
</evidence>
<protein>
    <submittedName>
        <fullName evidence="2">Amidohydrolase family protein</fullName>
    </submittedName>
</protein>
<evidence type="ECO:0000313" key="2">
    <source>
        <dbReference type="EMBL" id="MFB9643183.1"/>
    </source>
</evidence>
<organism evidence="2 3">
    <name type="scientific">Agromyces lapidis</name>
    <dbReference type="NCBI Taxonomy" id="279574"/>
    <lineage>
        <taxon>Bacteria</taxon>
        <taxon>Bacillati</taxon>
        <taxon>Actinomycetota</taxon>
        <taxon>Actinomycetes</taxon>
        <taxon>Micrococcales</taxon>
        <taxon>Microbacteriaceae</taxon>
        <taxon>Agromyces</taxon>
    </lineage>
</organism>
<name>A0ABV5SS66_9MICO</name>
<dbReference type="EMBL" id="JBHMBL010000003">
    <property type="protein sequence ID" value="MFB9643183.1"/>
    <property type="molecule type" value="Genomic_DNA"/>
</dbReference>